<comment type="pathway">
    <text evidence="15">Steroid metabolism; ergosterol biosynthesis.</text>
</comment>
<feature type="transmembrane region" description="Helical" evidence="16">
    <location>
        <begin position="448"/>
        <end position="466"/>
    </location>
</feature>
<dbReference type="UniPathway" id="UPA00767">
    <property type="reaction ID" value="UER00752"/>
</dbReference>
<evidence type="ECO:0000256" key="3">
    <source>
        <dbReference type="ARBA" id="ARBA00004477"/>
    </source>
</evidence>
<evidence type="ECO:0000256" key="17">
    <source>
        <dbReference type="SAM" id="MobiDB-lite"/>
    </source>
</evidence>
<dbReference type="GO" id="GO:0050660">
    <property type="term" value="F:flavin adenine dinucleotide binding"/>
    <property type="evidence" value="ECO:0007669"/>
    <property type="project" value="UniProtKB-UniRule"/>
</dbReference>
<sequence length="507" mass="55042">MASPAVEARTERRVKYHEADVVVVGAGIFGCAVAYALGKQGRSVLLLEKSIKEPDRIVGELLQPGGIAALRKLGLGSCIEGIDAIPCYGYNVMFHGEPVAIRYPGVDDEGRIVSSSSSSSPKGTPTAAAATADVKQPTGCSFHHGRFIMNLRGACQAQENITVVETEVTGTITGDDANQVLGVKARTTNPETGEKDADYYFGQLTIICDGYNSKFRRQLLSEAPVARSKFYGLELIDAPLPKPGFGHVIIGKAYPVLMYQIGTHETRALIDVPDKLPEASPAAGGVRNYITNCVIPTLPAEVQPCVARALEEGKLRSMPNSWLPPSPQPRVAGVAILGDAMNMRHPLTGGGMTVAFNDVVILSELLDPQRIRDLGDVAAVQAALSALYWRRKNLSIIINVLAQALYTLFAADDRLLRILQNGCFDYFRRGYADEPVCLLGGLIRRPWVLAYHFFSVAFLALWLNALDVMSGWGVLSFLKAPLALIDAVLILWRASVVFLPLLWRELR</sequence>
<evidence type="ECO:0000259" key="19">
    <source>
        <dbReference type="Pfam" id="PF08491"/>
    </source>
</evidence>
<evidence type="ECO:0000256" key="5">
    <source>
        <dbReference type="ARBA" id="ARBA00022630"/>
    </source>
</evidence>
<keyword evidence="14" id="KW-0753">Steroid metabolism</keyword>
<comment type="function">
    <text evidence="16">Catalyzes the stereospecific oxidation of squalene to (S)-2,3-epoxysqualene, and is considered to be a rate-limiting enzyme in steroid biosynthesis.</text>
</comment>
<keyword evidence="6 16" id="KW-0812">Transmembrane</keyword>
<dbReference type="InterPro" id="IPR040125">
    <property type="entry name" value="Squalene_monox"/>
</dbReference>
<evidence type="ECO:0000256" key="1">
    <source>
        <dbReference type="ARBA" id="ARBA00001974"/>
    </source>
</evidence>
<dbReference type="PRINTS" id="PR00420">
    <property type="entry name" value="RNGMNOXGNASE"/>
</dbReference>
<feature type="transmembrane region" description="Helical" evidence="16">
    <location>
        <begin position="478"/>
        <end position="503"/>
    </location>
</feature>
<keyword evidence="11 16" id="KW-1133">Transmembrane helix</keyword>
<evidence type="ECO:0000256" key="2">
    <source>
        <dbReference type="ARBA" id="ARBA00004154"/>
    </source>
</evidence>
<feature type="domain" description="FAD dependent oxidoreductase" evidence="18">
    <location>
        <begin position="20"/>
        <end position="50"/>
    </location>
</feature>
<keyword evidence="20" id="KW-0503">Monooxygenase</keyword>
<proteinExistence type="inferred from homology"/>
<feature type="compositionally biased region" description="Low complexity" evidence="17">
    <location>
        <begin position="114"/>
        <end position="131"/>
    </location>
</feature>
<protein>
    <recommendedName>
        <fullName evidence="16">Squalene monooxygenase</fullName>
        <ecNumber evidence="16">1.14.14.17</ecNumber>
    </recommendedName>
</protein>
<keyword evidence="10" id="KW-0444">Lipid biosynthesis</keyword>
<reference evidence="20 21" key="1">
    <citation type="journal article" date="2018" name="Mol. Ecol.">
        <title>The obligate alkalophilic soda-lake fungus Sodiomyces alkalinus has shifted to a protein diet.</title>
        <authorList>
            <person name="Grum-Grzhimaylo A.A."/>
            <person name="Falkoski D.L."/>
            <person name="van den Heuvel J."/>
            <person name="Valero-Jimenez C.A."/>
            <person name="Min B."/>
            <person name="Choi I.G."/>
            <person name="Lipzen A."/>
            <person name="Daum C.G."/>
            <person name="Aanen D.K."/>
            <person name="Tsang A."/>
            <person name="Henrissat B."/>
            <person name="Bilanenko E.N."/>
            <person name="de Vries R.P."/>
            <person name="van Kan J.A.L."/>
            <person name="Grigoriev I.V."/>
            <person name="Debets A.J.M."/>
        </authorList>
    </citation>
    <scope>NUCLEOTIDE SEQUENCE [LARGE SCALE GENOMIC DNA]</scope>
    <source>
        <strain evidence="20 21">F11</strain>
    </source>
</reference>
<dbReference type="InterPro" id="IPR036188">
    <property type="entry name" value="FAD/NAD-bd_sf"/>
</dbReference>
<dbReference type="AlphaFoldDB" id="A0A3N2PYC7"/>
<evidence type="ECO:0000256" key="12">
    <source>
        <dbReference type="ARBA" id="ARBA00023002"/>
    </source>
</evidence>
<evidence type="ECO:0000259" key="18">
    <source>
        <dbReference type="Pfam" id="PF01266"/>
    </source>
</evidence>
<evidence type="ECO:0000256" key="14">
    <source>
        <dbReference type="ARBA" id="ARBA00023221"/>
    </source>
</evidence>
<evidence type="ECO:0000256" key="8">
    <source>
        <dbReference type="ARBA" id="ARBA00022827"/>
    </source>
</evidence>
<dbReference type="InterPro" id="IPR006076">
    <property type="entry name" value="FAD-dep_OxRdtase"/>
</dbReference>
<keyword evidence="13 16" id="KW-0472">Membrane</keyword>
<dbReference type="Pfam" id="PF08491">
    <property type="entry name" value="SE"/>
    <property type="match status" value="1"/>
</dbReference>
<dbReference type="GO" id="GO:0004506">
    <property type="term" value="F:squalene monooxygenase activity"/>
    <property type="evidence" value="ECO:0007669"/>
    <property type="project" value="UniProtKB-UniRule"/>
</dbReference>
<keyword evidence="21" id="KW-1185">Reference proteome</keyword>
<keyword evidence="7 16" id="KW-0256">Endoplasmic reticulum</keyword>
<evidence type="ECO:0000256" key="7">
    <source>
        <dbReference type="ARBA" id="ARBA00022824"/>
    </source>
</evidence>
<evidence type="ECO:0000256" key="10">
    <source>
        <dbReference type="ARBA" id="ARBA00022955"/>
    </source>
</evidence>
<evidence type="ECO:0000256" key="15">
    <source>
        <dbReference type="ARBA" id="ARBA00029435"/>
    </source>
</evidence>
<dbReference type="SUPFAM" id="SSF51905">
    <property type="entry name" value="FAD/NAD(P)-binding domain"/>
    <property type="match status" value="1"/>
</dbReference>
<dbReference type="Proteomes" id="UP000272025">
    <property type="component" value="Unassembled WGS sequence"/>
</dbReference>
<keyword evidence="5 16" id="KW-0285">Flavoprotein</keyword>
<comment type="cofactor">
    <cofactor evidence="1 16">
        <name>FAD</name>
        <dbReference type="ChEBI" id="CHEBI:57692"/>
    </cofactor>
</comment>
<evidence type="ECO:0000313" key="21">
    <source>
        <dbReference type="Proteomes" id="UP000272025"/>
    </source>
</evidence>
<name>A0A3N2PYC7_SODAK</name>
<feature type="transmembrane region" description="Helical" evidence="16">
    <location>
        <begin position="21"/>
        <end position="38"/>
    </location>
</feature>
<feature type="transmembrane region" description="Helical" evidence="16">
    <location>
        <begin position="394"/>
        <end position="411"/>
    </location>
</feature>
<dbReference type="RefSeq" id="XP_028467222.1">
    <property type="nucleotide sequence ID" value="XM_028608766.1"/>
</dbReference>
<gene>
    <name evidence="20" type="ORF">SODALDRAFT_294868</name>
</gene>
<comment type="similarity">
    <text evidence="4 16">Belongs to the squalene monooxygenase family.</text>
</comment>
<dbReference type="GeneID" id="39577244"/>
<evidence type="ECO:0000256" key="6">
    <source>
        <dbReference type="ARBA" id="ARBA00022692"/>
    </source>
</evidence>
<evidence type="ECO:0000256" key="9">
    <source>
        <dbReference type="ARBA" id="ARBA00022848"/>
    </source>
</evidence>
<evidence type="ECO:0000256" key="13">
    <source>
        <dbReference type="ARBA" id="ARBA00023136"/>
    </source>
</evidence>
<dbReference type="EC" id="1.14.14.17" evidence="16"/>
<dbReference type="PANTHER" id="PTHR10835">
    <property type="entry name" value="SQUALENE MONOOXYGENASE"/>
    <property type="match status" value="1"/>
</dbReference>
<keyword evidence="8 16" id="KW-0274">FAD</keyword>
<feature type="region of interest" description="Disordered" evidence="17">
    <location>
        <begin position="111"/>
        <end position="131"/>
    </location>
</feature>
<evidence type="ECO:0000256" key="4">
    <source>
        <dbReference type="ARBA" id="ARBA00008802"/>
    </source>
</evidence>
<organism evidence="20 21">
    <name type="scientific">Sodiomyces alkalinus (strain CBS 110278 / VKM F-3762 / F11)</name>
    <name type="common">Alkaliphilic filamentous fungus</name>
    <dbReference type="NCBI Taxonomy" id="1314773"/>
    <lineage>
        <taxon>Eukaryota</taxon>
        <taxon>Fungi</taxon>
        <taxon>Dikarya</taxon>
        <taxon>Ascomycota</taxon>
        <taxon>Pezizomycotina</taxon>
        <taxon>Sordariomycetes</taxon>
        <taxon>Hypocreomycetidae</taxon>
        <taxon>Glomerellales</taxon>
        <taxon>Plectosphaerellaceae</taxon>
        <taxon>Sodiomyces</taxon>
    </lineage>
</organism>
<dbReference type="Gene3D" id="3.50.50.60">
    <property type="entry name" value="FAD/NAD(P)-binding domain"/>
    <property type="match status" value="1"/>
</dbReference>
<dbReference type="GO" id="GO:0005789">
    <property type="term" value="C:endoplasmic reticulum membrane"/>
    <property type="evidence" value="ECO:0007669"/>
    <property type="project" value="UniProtKB-SubCell"/>
</dbReference>
<feature type="domain" description="Squalene epoxidase" evidence="19">
    <location>
        <begin position="202"/>
        <end position="464"/>
    </location>
</feature>
<dbReference type="EMBL" id="ML119054">
    <property type="protein sequence ID" value="ROT39416.1"/>
    <property type="molecule type" value="Genomic_DNA"/>
</dbReference>
<evidence type="ECO:0000256" key="11">
    <source>
        <dbReference type="ARBA" id="ARBA00022989"/>
    </source>
</evidence>
<keyword evidence="10" id="KW-0752">Steroid biosynthesis</keyword>
<evidence type="ECO:0000256" key="16">
    <source>
        <dbReference type="RuleBase" id="RU367121"/>
    </source>
</evidence>
<dbReference type="InterPro" id="IPR013698">
    <property type="entry name" value="Squalene_epoxidase"/>
</dbReference>
<keyword evidence="12 16" id="KW-0560">Oxidoreductase</keyword>
<dbReference type="GO" id="GO:0006696">
    <property type="term" value="P:ergosterol biosynthetic process"/>
    <property type="evidence" value="ECO:0007669"/>
    <property type="project" value="TreeGrafter"/>
</dbReference>
<keyword evidence="10" id="KW-0443">Lipid metabolism</keyword>
<dbReference type="STRING" id="1314773.A0A3N2PYC7"/>
<keyword evidence="9" id="KW-0492">Microsome</keyword>
<dbReference type="Pfam" id="PF01266">
    <property type="entry name" value="DAO"/>
    <property type="match status" value="1"/>
</dbReference>
<accession>A0A3N2PYC7</accession>
<comment type="catalytic activity">
    <reaction evidence="16">
        <text>squalene + reduced [NADPH--hemoprotein reductase] + O2 = (S)-2,3-epoxysqualene + oxidized [NADPH--hemoprotein reductase] + H2O + H(+)</text>
        <dbReference type="Rhea" id="RHEA:25282"/>
        <dbReference type="Rhea" id="RHEA-COMP:11964"/>
        <dbReference type="Rhea" id="RHEA-COMP:11965"/>
        <dbReference type="ChEBI" id="CHEBI:15377"/>
        <dbReference type="ChEBI" id="CHEBI:15378"/>
        <dbReference type="ChEBI" id="CHEBI:15379"/>
        <dbReference type="ChEBI" id="CHEBI:15440"/>
        <dbReference type="ChEBI" id="CHEBI:15441"/>
        <dbReference type="ChEBI" id="CHEBI:57618"/>
        <dbReference type="ChEBI" id="CHEBI:58210"/>
        <dbReference type="EC" id="1.14.14.17"/>
    </reaction>
</comment>
<comment type="subcellular location">
    <subcellularLocation>
        <location evidence="3 16">Endoplasmic reticulum membrane</location>
        <topology evidence="3 16">Multi-pass membrane protein</topology>
    </subcellularLocation>
    <subcellularLocation>
        <location evidence="2">Microsome membrane</location>
        <topology evidence="2">Multi-pass membrane protein</topology>
    </subcellularLocation>
</comment>
<dbReference type="OrthoDB" id="1678617at2759"/>
<dbReference type="FunFam" id="3.50.50.60:FF:000166">
    <property type="entry name" value="Squalene monooxygenase Erg1"/>
    <property type="match status" value="1"/>
</dbReference>
<dbReference type="PANTHER" id="PTHR10835:SF0">
    <property type="entry name" value="SQUALENE MONOOXYGENASE"/>
    <property type="match status" value="1"/>
</dbReference>
<evidence type="ECO:0000313" key="20">
    <source>
        <dbReference type="EMBL" id="ROT39416.1"/>
    </source>
</evidence>